<dbReference type="KEGG" id="cchl:FPL14_24380"/>
<evidence type="ECO:0000259" key="1">
    <source>
        <dbReference type="PROSITE" id="PS50075"/>
    </source>
</evidence>
<dbReference type="EMBL" id="CP041969">
    <property type="protein sequence ID" value="QMV43962.1"/>
    <property type="molecule type" value="Genomic_DNA"/>
</dbReference>
<dbReference type="SUPFAM" id="SSF47336">
    <property type="entry name" value="ACP-like"/>
    <property type="match status" value="1"/>
</dbReference>
<dbReference type="RefSeq" id="WP_182300195.1">
    <property type="nucleotide sequence ID" value="NZ_CP041969.1"/>
</dbReference>
<accession>A0A7G5C428</accession>
<dbReference type="Gene3D" id="1.10.1200.10">
    <property type="entry name" value="ACP-like"/>
    <property type="match status" value="1"/>
</dbReference>
<feature type="domain" description="Carrier" evidence="1">
    <location>
        <begin position="1"/>
        <end position="78"/>
    </location>
</feature>
<protein>
    <submittedName>
        <fullName evidence="2">Acyl carrier protein</fullName>
    </submittedName>
</protein>
<keyword evidence="3" id="KW-1185">Reference proteome</keyword>
<dbReference type="AlphaFoldDB" id="A0A7G5C428"/>
<evidence type="ECO:0000313" key="2">
    <source>
        <dbReference type="EMBL" id="QMV43962.1"/>
    </source>
</evidence>
<sequence>MSDAQDKILDIISRVCKKERMTLSKDTDMGDLDFDSMTFVEIVLLMEEELGLTIPDNDLALESFRTVADFEAAAVIWKQR</sequence>
<dbReference type="InterPro" id="IPR009081">
    <property type="entry name" value="PP-bd_ACP"/>
</dbReference>
<organism evidence="2 3">
    <name type="scientific">Cohnella cholangitidis</name>
    <dbReference type="NCBI Taxonomy" id="2598458"/>
    <lineage>
        <taxon>Bacteria</taxon>
        <taxon>Bacillati</taxon>
        <taxon>Bacillota</taxon>
        <taxon>Bacilli</taxon>
        <taxon>Bacillales</taxon>
        <taxon>Paenibacillaceae</taxon>
        <taxon>Cohnella</taxon>
    </lineage>
</organism>
<reference evidence="2 3" key="1">
    <citation type="submission" date="2019-07" db="EMBL/GenBank/DDBJ databases">
        <authorList>
            <person name="Kim J.K."/>
            <person name="Cheong H.-M."/>
            <person name="Choi Y."/>
            <person name="Hwang K.J."/>
            <person name="Lee S."/>
            <person name="Choi C."/>
        </authorList>
    </citation>
    <scope>NUCLEOTIDE SEQUENCE [LARGE SCALE GENOMIC DNA]</scope>
    <source>
        <strain evidence="2 3">KS 22</strain>
    </source>
</reference>
<dbReference type="Proteomes" id="UP000515679">
    <property type="component" value="Chromosome"/>
</dbReference>
<gene>
    <name evidence="2" type="ORF">FPL14_24380</name>
</gene>
<dbReference type="PROSITE" id="PS50075">
    <property type="entry name" value="CARRIER"/>
    <property type="match status" value="1"/>
</dbReference>
<dbReference type="Pfam" id="PF00550">
    <property type="entry name" value="PP-binding"/>
    <property type="match status" value="1"/>
</dbReference>
<name>A0A7G5C428_9BACL</name>
<proteinExistence type="predicted"/>
<evidence type="ECO:0000313" key="3">
    <source>
        <dbReference type="Proteomes" id="UP000515679"/>
    </source>
</evidence>
<dbReference type="InterPro" id="IPR036736">
    <property type="entry name" value="ACP-like_sf"/>
</dbReference>